<gene>
    <name evidence="1" type="ORF">SAMN05660964_03002</name>
</gene>
<dbReference type="AlphaFoldDB" id="A0A1H4FJR3"/>
<dbReference type="STRING" id="525918.SAMN05660964_03002"/>
<accession>A0A1H4FJR3</accession>
<dbReference type="EMBL" id="FNQP01000021">
    <property type="protein sequence ID" value="SEA97515.1"/>
    <property type="molecule type" value="Genomic_DNA"/>
</dbReference>
<protein>
    <submittedName>
        <fullName evidence="1">Uncharacterized protein</fullName>
    </submittedName>
</protein>
<dbReference type="Proteomes" id="UP000199397">
    <property type="component" value="Unassembled WGS sequence"/>
</dbReference>
<keyword evidence="2" id="KW-1185">Reference proteome</keyword>
<organism evidence="1 2">
    <name type="scientific">Thiothrix caldifontis</name>
    <dbReference type="NCBI Taxonomy" id="525918"/>
    <lineage>
        <taxon>Bacteria</taxon>
        <taxon>Pseudomonadati</taxon>
        <taxon>Pseudomonadota</taxon>
        <taxon>Gammaproteobacteria</taxon>
        <taxon>Thiotrichales</taxon>
        <taxon>Thiotrichaceae</taxon>
        <taxon>Thiothrix</taxon>
    </lineage>
</organism>
<proteinExistence type="predicted"/>
<sequence length="277" mass="29918">MQTYLLILLVFSFGIGATAVKPINNSAPALLQAGSAPAHQFHNLALSVKLPPELMITAGEVEWQIRSQDKRIEQRYLGYAPLLTLPAGQYTISLAIGTYTAQQTVTVLANHTSSVPFSAQVGRVRVNSSLNADWKIIAQNGEFAGKMVSQSSDTRELNVLLASGEYEVVATRGNGIQHSQRLQVNAGQLSAANIQIPSGKVTLVATLGNGPALRPMSWTVYRLDGDKQTVATPRRHSANLEVAPGHYEAVAKLEGQERRRAFTVMTDTSNLIVIAMD</sequence>
<dbReference type="RefSeq" id="WP_139282196.1">
    <property type="nucleotide sequence ID" value="NZ_FNQP01000021.1"/>
</dbReference>
<dbReference type="OrthoDB" id="5624068at2"/>
<evidence type="ECO:0000313" key="2">
    <source>
        <dbReference type="Proteomes" id="UP000199397"/>
    </source>
</evidence>
<name>A0A1H4FJR3_9GAMM</name>
<reference evidence="1 2" key="1">
    <citation type="submission" date="2016-10" db="EMBL/GenBank/DDBJ databases">
        <authorList>
            <person name="de Groot N.N."/>
        </authorList>
    </citation>
    <scope>NUCLEOTIDE SEQUENCE [LARGE SCALE GENOMIC DNA]</scope>
    <source>
        <strain evidence="1 2">DSM 21228</strain>
    </source>
</reference>
<evidence type="ECO:0000313" key="1">
    <source>
        <dbReference type="EMBL" id="SEA97515.1"/>
    </source>
</evidence>